<dbReference type="AlphaFoldDB" id="A0AAV8ZLZ6"/>
<name>A0AAV8ZLZ6_9CUCU</name>
<organism evidence="3 4">
    <name type="scientific">Rhamnusium bicolor</name>
    <dbReference type="NCBI Taxonomy" id="1586634"/>
    <lineage>
        <taxon>Eukaryota</taxon>
        <taxon>Metazoa</taxon>
        <taxon>Ecdysozoa</taxon>
        <taxon>Arthropoda</taxon>
        <taxon>Hexapoda</taxon>
        <taxon>Insecta</taxon>
        <taxon>Pterygota</taxon>
        <taxon>Neoptera</taxon>
        <taxon>Endopterygota</taxon>
        <taxon>Coleoptera</taxon>
        <taxon>Polyphaga</taxon>
        <taxon>Cucujiformia</taxon>
        <taxon>Chrysomeloidea</taxon>
        <taxon>Cerambycidae</taxon>
        <taxon>Lepturinae</taxon>
        <taxon>Rhagiini</taxon>
        <taxon>Rhamnusium</taxon>
    </lineage>
</organism>
<reference evidence="3" key="1">
    <citation type="journal article" date="2023" name="Insect Mol. Biol.">
        <title>Genome sequencing provides insights into the evolution of gene families encoding plant cell wall-degrading enzymes in longhorned beetles.</title>
        <authorList>
            <person name="Shin N.R."/>
            <person name="Okamura Y."/>
            <person name="Kirsch R."/>
            <person name="Pauchet Y."/>
        </authorList>
    </citation>
    <scope>NUCLEOTIDE SEQUENCE</scope>
    <source>
        <strain evidence="3">RBIC_L_NR</strain>
    </source>
</reference>
<feature type="coiled-coil region" evidence="1">
    <location>
        <begin position="47"/>
        <end position="74"/>
    </location>
</feature>
<evidence type="ECO:0000256" key="1">
    <source>
        <dbReference type="SAM" id="Coils"/>
    </source>
</evidence>
<evidence type="ECO:0000259" key="2">
    <source>
        <dbReference type="Pfam" id="PF13843"/>
    </source>
</evidence>
<dbReference type="EMBL" id="JANEYF010001226">
    <property type="protein sequence ID" value="KAJ8965445.1"/>
    <property type="molecule type" value="Genomic_DNA"/>
</dbReference>
<gene>
    <name evidence="3" type="ORF">NQ314_004135</name>
</gene>
<evidence type="ECO:0000313" key="4">
    <source>
        <dbReference type="Proteomes" id="UP001162156"/>
    </source>
</evidence>
<keyword evidence="4" id="KW-1185">Reference proteome</keyword>
<dbReference type="Proteomes" id="UP001162156">
    <property type="component" value="Unassembled WGS sequence"/>
</dbReference>
<dbReference type="Pfam" id="PF13843">
    <property type="entry name" value="DDE_Tnp_1_7"/>
    <property type="match status" value="1"/>
</dbReference>
<sequence length="208" mass="24276">MTMASYEREQKRLQQMLEEVMSDGEGQEIAYDDHSDSDQFDEDELDYVEEQLDNSESEQNISHYEQEGESYNNRLSFFGKDKVTRWRKFASQPITVKTRQKNIVKRFPGSTQATRNLSGPLEIWQHFFNDEIIDIIVACTNEYIEFVANNFARKRDATPTNRIEIRAFFGLIYMAGVYHANRLNGEDLWNTDGSGVEIFSPHHEPTKV</sequence>
<protein>
    <recommendedName>
        <fullName evidence="2">PiggyBac transposable element-derived protein domain-containing protein</fullName>
    </recommendedName>
</protein>
<evidence type="ECO:0000313" key="3">
    <source>
        <dbReference type="EMBL" id="KAJ8965445.1"/>
    </source>
</evidence>
<comment type="caution">
    <text evidence="3">The sequence shown here is derived from an EMBL/GenBank/DDBJ whole genome shotgun (WGS) entry which is preliminary data.</text>
</comment>
<feature type="domain" description="PiggyBac transposable element-derived protein" evidence="2">
    <location>
        <begin position="120"/>
        <end position="194"/>
    </location>
</feature>
<dbReference type="InterPro" id="IPR029526">
    <property type="entry name" value="PGBD"/>
</dbReference>
<accession>A0AAV8ZLZ6</accession>
<proteinExistence type="predicted"/>
<keyword evidence="1" id="KW-0175">Coiled coil</keyword>